<protein>
    <recommendedName>
        <fullName evidence="3">Betaine lipid synthase</fullName>
    </recommendedName>
</protein>
<proteinExistence type="predicted"/>
<dbReference type="SUPFAM" id="SSF53335">
    <property type="entry name" value="S-adenosyl-L-methionine-dependent methyltransferases"/>
    <property type="match status" value="1"/>
</dbReference>
<evidence type="ECO:0000313" key="2">
    <source>
        <dbReference type="Proteomes" id="UP001497512"/>
    </source>
</evidence>
<name>A0ABP0TIQ4_9BRYO</name>
<organism evidence="1 2">
    <name type="scientific">Sphagnum troendelagicum</name>
    <dbReference type="NCBI Taxonomy" id="128251"/>
    <lineage>
        <taxon>Eukaryota</taxon>
        <taxon>Viridiplantae</taxon>
        <taxon>Streptophyta</taxon>
        <taxon>Embryophyta</taxon>
        <taxon>Bryophyta</taxon>
        <taxon>Sphagnophytina</taxon>
        <taxon>Sphagnopsida</taxon>
        <taxon>Sphagnales</taxon>
        <taxon>Sphagnaceae</taxon>
        <taxon>Sphagnum</taxon>
    </lineage>
</organism>
<evidence type="ECO:0008006" key="3">
    <source>
        <dbReference type="Google" id="ProtNLM"/>
    </source>
</evidence>
<dbReference type="Gene3D" id="3.40.50.150">
    <property type="entry name" value="Vaccinia Virus protein VP39"/>
    <property type="match status" value="1"/>
</dbReference>
<sequence>MVWPMEKVKGWKQDIDCLAAMWLRGVQGKSHKERLEFFYGPQAHAYDRFRASFLHGRMPMLASCAARLRGSTGLTWVDMGGGTAENVDMMSQLIDLESFEKIYVVDICSALCEVARQKVISRGWHNVEVVEGDACTFTPKRPATLITFSYSLTMIPDFMSAIDNAVTNLEEDGIVGVADFFTSAKYDIPNRQHSYIQRWFWRSIFDVDGIDLGPERRLYLEHKLEPVYEYNARGKIPYVPVLRAPYYQWIGQRRDCTKQNLVRFPARASDEFEAKRPPAFPPTFLYSLSWEDPREDDKVLDINGDDTVLTLTSGGCNALDLVYQGAGQVVAVDINPAQSYLLELKRVAIIRLPFQDVWQMFGEGVHPNFPSLFKKELAPFLSQGASKFWSKKRRYFKNGLYYHGGMGRLIQAVRALARITRQQHWIDSLVNAPTLEHQKELWLVCFSFLPWFATVGKWLLQANLVTRLSAFLVTNPLVLWFCAGVCKGQLNLIRKEDNIYNYVVRCLNSTAEYSHLRDSNYFYRCCLTGKFSRHCCPRFLEEEVFNRLKVDLANKERLLIRTTAFVEELRKRMYTKVILMDHVDWLDQEDIDILCAALRDQVKPGGRVIWRSASRRPKYAKCIEDVGFNVVRITSSETYMDRVNMYASFYVGMRRGGPSVEMARKLSEINLDSLDSLLQATTAP</sequence>
<dbReference type="PANTHER" id="PTHR47473:SF1">
    <property type="entry name" value="METHYLTRANSFERASE DOMAIN-CONTAINING PROTEIN"/>
    <property type="match status" value="1"/>
</dbReference>
<dbReference type="PANTHER" id="PTHR47473">
    <property type="entry name" value="BTA1P"/>
    <property type="match status" value="1"/>
</dbReference>
<gene>
    <name evidence="1" type="ORF">CSSPTR1EN2_LOCUS3868</name>
</gene>
<evidence type="ECO:0000313" key="1">
    <source>
        <dbReference type="EMBL" id="CAK9197225.1"/>
    </source>
</evidence>
<dbReference type="InterPro" id="IPR029063">
    <property type="entry name" value="SAM-dependent_MTases_sf"/>
</dbReference>
<keyword evidence="2" id="KW-1185">Reference proteome</keyword>
<accession>A0ABP0TIQ4</accession>
<dbReference type="Pfam" id="PF11899">
    <property type="entry name" value="DUF3419"/>
    <property type="match status" value="1"/>
</dbReference>
<dbReference type="Proteomes" id="UP001497512">
    <property type="component" value="Chromosome 11"/>
</dbReference>
<reference evidence="1" key="1">
    <citation type="submission" date="2024-02" db="EMBL/GenBank/DDBJ databases">
        <authorList>
            <consortium name="ELIXIR-Norway"/>
            <consortium name="Elixir Norway"/>
        </authorList>
    </citation>
    <scope>NUCLEOTIDE SEQUENCE</scope>
</reference>
<dbReference type="EMBL" id="OZ019903">
    <property type="protein sequence ID" value="CAK9197225.1"/>
    <property type="molecule type" value="Genomic_DNA"/>
</dbReference>
<dbReference type="InterPro" id="IPR021829">
    <property type="entry name" value="DUF3419"/>
</dbReference>
<dbReference type="CDD" id="cd02440">
    <property type="entry name" value="AdoMet_MTases"/>
    <property type="match status" value="1"/>
</dbReference>
<dbReference type="Pfam" id="PF13489">
    <property type="entry name" value="Methyltransf_23"/>
    <property type="match status" value="1"/>
</dbReference>